<evidence type="ECO:0000256" key="2">
    <source>
        <dbReference type="ARBA" id="ARBA00022898"/>
    </source>
</evidence>
<keyword evidence="2 3" id="KW-0663">Pyridoxal phosphate</keyword>
<gene>
    <name evidence="4" type="ORF">ABT188_34440</name>
</gene>
<dbReference type="SUPFAM" id="SSF53383">
    <property type="entry name" value="PLP-dependent transferases"/>
    <property type="match status" value="1"/>
</dbReference>
<protein>
    <submittedName>
        <fullName evidence="4">PLP-dependent transferase</fullName>
    </submittedName>
</protein>
<dbReference type="InterPro" id="IPR000277">
    <property type="entry name" value="Cys/Met-Metab_PyrdxlP-dep_enz"/>
</dbReference>
<evidence type="ECO:0000313" key="4">
    <source>
        <dbReference type="EMBL" id="MER6169577.1"/>
    </source>
</evidence>
<dbReference type="InterPro" id="IPR015421">
    <property type="entry name" value="PyrdxlP-dep_Trfase_major"/>
</dbReference>
<evidence type="ECO:0000313" key="5">
    <source>
        <dbReference type="Proteomes" id="UP001496720"/>
    </source>
</evidence>
<dbReference type="PIRSF" id="PIRSF001434">
    <property type="entry name" value="CGS"/>
    <property type="match status" value="1"/>
</dbReference>
<dbReference type="PANTHER" id="PTHR11808">
    <property type="entry name" value="TRANS-SULFURATION ENZYME FAMILY MEMBER"/>
    <property type="match status" value="1"/>
</dbReference>
<evidence type="ECO:0000256" key="1">
    <source>
        <dbReference type="ARBA" id="ARBA00001933"/>
    </source>
</evidence>
<dbReference type="InterPro" id="IPR015422">
    <property type="entry name" value="PyrdxlP-dep_Trfase_small"/>
</dbReference>
<accession>A0ABV1T6H3</accession>
<dbReference type="InterPro" id="IPR015424">
    <property type="entry name" value="PyrdxlP-dep_Trfase"/>
</dbReference>
<name>A0ABV1T6H3_9ACTN</name>
<dbReference type="Pfam" id="PF01053">
    <property type="entry name" value="Cys_Met_Meta_PP"/>
    <property type="match status" value="1"/>
</dbReference>
<dbReference type="GO" id="GO:0016740">
    <property type="term" value="F:transferase activity"/>
    <property type="evidence" value="ECO:0007669"/>
    <property type="project" value="UniProtKB-KW"/>
</dbReference>
<reference evidence="4 5" key="1">
    <citation type="submission" date="2024-06" db="EMBL/GenBank/DDBJ databases">
        <title>The Natural Products Discovery Center: Release of the First 8490 Sequenced Strains for Exploring Actinobacteria Biosynthetic Diversity.</title>
        <authorList>
            <person name="Kalkreuter E."/>
            <person name="Kautsar S.A."/>
            <person name="Yang D."/>
            <person name="Bader C.D."/>
            <person name="Teijaro C.N."/>
            <person name="Fluegel L."/>
            <person name="Davis C.M."/>
            <person name="Simpson J.R."/>
            <person name="Lauterbach L."/>
            <person name="Steele A.D."/>
            <person name="Gui C."/>
            <person name="Meng S."/>
            <person name="Li G."/>
            <person name="Viehrig K."/>
            <person name="Ye F."/>
            <person name="Su P."/>
            <person name="Kiefer A.F."/>
            <person name="Nichols A."/>
            <person name="Cepeda A.J."/>
            <person name="Yan W."/>
            <person name="Fan B."/>
            <person name="Jiang Y."/>
            <person name="Adhikari A."/>
            <person name="Zheng C.-J."/>
            <person name="Schuster L."/>
            <person name="Cowan T.M."/>
            <person name="Smanski M.J."/>
            <person name="Chevrette M.G."/>
            <person name="De Carvalho L.P.S."/>
            <person name="Shen B."/>
        </authorList>
    </citation>
    <scope>NUCLEOTIDE SEQUENCE [LARGE SCALE GENOMIC DNA]</scope>
    <source>
        <strain evidence="4 5">NPDC001615</strain>
    </source>
</reference>
<evidence type="ECO:0000256" key="3">
    <source>
        <dbReference type="RuleBase" id="RU362118"/>
    </source>
</evidence>
<dbReference type="EMBL" id="JBEOZY010000084">
    <property type="protein sequence ID" value="MER6169577.1"/>
    <property type="molecule type" value="Genomic_DNA"/>
</dbReference>
<dbReference type="RefSeq" id="WP_352150711.1">
    <property type="nucleotide sequence ID" value="NZ_JBEOZY010000084.1"/>
</dbReference>
<dbReference type="PANTHER" id="PTHR11808:SF85">
    <property type="entry name" value="CYSTATHIONINE GAMMA-LYASE-RELATED"/>
    <property type="match status" value="1"/>
</dbReference>
<keyword evidence="4" id="KW-0808">Transferase</keyword>
<proteinExistence type="inferred from homology"/>
<organism evidence="4 5">
    <name type="scientific">Streptomyces violaceorubidus</name>
    <dbReference type="NCBI Taxonomy" id="284042"/>
    <lineage>
        <taxon>Bacteria</taxon>
        <taxon>Bacillati</taxon>
        <taxon>Actinomycetota</taxon>
        <taxon>Actinomycetes</taxon>
        <taxon>Kitasatosporales</taxon>
        <taxon>Streptomycetaceae</taxon>
        <taxon>Streptomyces</taxon>
    </lineage>
</organism>
<dbReference type="Proteomes" id="UP001496720">
    <property type="component" value="Unassembled WGS sequence"/>
</dbReference>
<dbReference type="Gene3D" id="3.90.1150.10">
    <property type="entry name" value="Aspartate Aminotransferase, domain 1"/>
    <property type="match status" value="1"/>
</dbReference>
<keyword evidence="5" id="KW-1185">Reference proteome</keyword>
<dbReference type="Gene3D" id="3.40.640.10">
    <property type="entry name" value="Type I PLP-dependent aspartate aminotransferase-like (Major domain)"/>
    <property type="match status" value="1"/>
</dbReference>
<comment type="similarity">
    <text evidence="3">Belongs to the trans-sulfuration enzymes family.</text>
</comment>
<comment type="caution">
    <text evidence="4">The sequence shown here is derived from an EMBL/GenBank/DDBJ whole genome shotgun (WGS) entry which is preliminary data.</text>
</comment>
<comment type="cofactor">
    <cofactor evidence="1 3">
        <name>pyridoxal 5'-phosphate</name>
        <dbReference type="ChEBI" id="CHEBI:597326"/>
    </cofactor>
</comment>
<sequence length="364" mass="39408">MGTVCAHYTTAVPAEAGPLVHSPSFSTAYHQDLDDVAPTRYGRWGHESADFLEGALGALDGGLSIVFNSGMSAISATLLSLVRSGEVLVVAHDTYYETRQIADQLRERGVCIRVLTDVVRQLPEAVDGARLVLLESPTNPLMSIHDLRECARLVHDAGALLAVDNSVSSPLGQRPLDLGADVVVTSDAKIVGGHNDLILGHVTVRDPELDSLLRDWRHLHGSIPSAFDCWLAQRSIGSLEMRVERQTANATALTEILARRDEVTDLRWPGWTGDPGYAIASRQMIRGGGLLAFRLPGREHLHRFLRASRLITPATSYGGLQSMANDIATWPHIKVPPGYVRISCGCETTADLVQDVLHALDAAL</sequence>